<protein>
    <recommendedName>
        <fullName evidence="3">DUF3289 family protein</fullName>
    </recommendedName>
</protein>
<gene>
    <name evidence="1" type="ORF">SAMN02927921_00749</name>
</gene>
<reference evidence="1 2" key="1">
    <citation type="submission" date="2016-11" db="EMBL/GenBank/DDBJ databases">
        <authorList>
            <person name="Jaros S."/>
            <person name="Januszkiewicz K."/>
            <person name="Wedrychowicz H."/>
        </authorList>
    </citation>
    <scope>NUCLEOTIDE SEQUENCE [LARGE SCALE GENOMIC DNA]</scope>
    <source>
        <strain evidence="1 2">CGMCC 1.12145</strain>
    </source>
</reference>
<dbReference type="EMBL" id="FPJE01000003">
    <property type="protein sequence ID" value="SFW25565.1"/>
    <property type="molecule type" value="Genomic_DNA"/>
</dbReference>
<dbReference type="InterPro" id="IPR017483">
    <property type="entry name" value="CHP03034"/>
</dbReference>
<sequence length="491" mass="56577">MAGEEKKNKKTPPEGKKFVMNGARIKCDLCSKPEGKLRVTSNNLKLQDMLWANINDTNGAQNLVFDGVCNHSKYGDKKPPCKSVIQLKGWDKPASITVQDAPAIVMESRNYCVPHSNQKIEITDSGQTATESEIEENDEHKVVSVGGPSQVPFNSSGEYKVTGYNVDEGEVDKTSIKWAFRVDGKIWHLKSTGDNLRLKFNVENHIGKEVDVIPYIENPDGSVSVRTKIIDFPIFIDKYKLKGRQYKNDTFIIADDMCYGDGINLNTGHSIYSKERIENYGWMMRNTMNFSDERLWIAFENMIKDIFAWGELKGVALKMIAHFEGNTGTEFSNPILTKYAEEHPSTKRFCKEMEKLIVERLKKDNGVIGQIQHKFYNGNDGDRPRTYDMNYGHPRFKYNEDGWSGKKGLTILVNDTWAYEVSLTKFEEKGKNFKATYKVTLYDHFGLDEPDLEKKYYYMVGFRAWFVLQHLRNYKPFITKMEFEKTFNGFY</sequence>
<dbReference type="AlphaFoldDB" id="A0A1K1MRD6"/>
<dbReference type="RefSeq" id="WP_072316025.1">
    <property type="nucleotide sequence ID" value="NZ_FPJE01000003.1"/>
</dbReference>
<dbReference type="Proteomes" id="UP000182248">
    <property type="component" value="Unassembled WGS sequence"/>
</dbReference>
<dbReference type="STRING" id="1150368.SAMN02927921_00749"/>
<dbReference type="Pfam" id="PF11692">
    <property type="entry name" value="DUF3289"/>
    <property type="match status" value="1"/>
</dbReference>
<name>A0A1K1MRD6_9FLAO</name>
<keyword evidence="2" id="KW-1185">Reference proteome</keyword>
<dbReference type="Pfam" id="PF14107">
    <property type="entry name" value="DUF4280"/>
    <property type="match status" value="1"/>
</dbReference>
<proteinExistence type="predicted"/>
<organism evidence="1 2">
    <name type="scientific">Sinomicrobium oceani</name>
    <dbReference type="NCBI Taxonomy" id="1150368"/>
    <lineage>
        <taxon>Bacteria</taxon>
        <taxon>Pseudomonadati</taxon>
        <taxon>Bacteroidota</taxon>
        <taxon>Flavobacteriia</taxon>
        <taxon>Flavobacteriales</taxon>
        <taxon>Flavobacteriaceae</taxon>
        <taxon>Sinomicrobium</taxon>
    </lineage>
</organism>
<dbReference type="InterPro" id="IPR025460">
    <property type="entry name" value="DUF4280"/>
</dbReference>
<evidence type="ECO:0008006" key="3">
    <source>
        <dbReference type="Google" id="ProtNLM"/>
    </source>
</evidence>
<accession>A0A1K1MRD6</accession>
<evidence type="ECO:0000313" key="1">
    <source>
        <dbReference type="EMBL" id="SFW25565.1"/>
    </source>
</evidence>
<evidence type="ECO:0000313" key="2">
    <source>
        <dbReference type="Proteomes" id="UP000182248"/>
    </source>
</evidence>